<accession>A0ABU8FDG9</accession>
<dbReference type="Proteomes" id="UP001372526">
    <property type="component" value="Unassembled WGS sequence"/>
</dbReference>
<sequence length="257" mass="30035">MKNVIIGVIALLLIVLGGFYMKKYKNSEETTGQIQQVKWQLHDMDVNEIVNITFELQNKKGTEIRGVNDHIRMFIVDKRLTQSYQMSPTFVGNGSYKATHQFKKEGEYTIFLYEETGDTTKQFAEKNITVGNKVVEKKQNPITADTVLTKNIGPYRTSLLFRTLYPHEEETLTFQFQIGKGQKLKFRSNTGERAELRIVDEGRQHFLYVVPNNDEEQLQFRVMFPSEGIYKIWGTFYINGKKYEEQFTLQVQKRKDS</sequence>
<keyword evidence="2" id="KW-1185">Reference proteome</keyword>
<comment type="caution">
    <text evidence="1">The sequence shown here is derived from an EMBL/GenBank/DDBJ whole genome shotgun (WGS) entry which is preliminary data.</text>
</comment>
<evidence type="ECO:0000313" key="2">
    <source>
        <dbReference type="Proteomes" id="UP001372526"/>
    </source>
</evidence>
<organism evidence="1 2">
    <name type="scientific">Bacillus bruguierae</name>
    <dbReference type="NCBI Taxonomy" id="3127667"/>
    <lineage>
        <taxon>Bacteria</taxon>
        <taxon>Bacillati</taxon>
        <taxon>Bacillota</taxon>
        <taxon>Bacilli</taxon>
        <taxon>Bacillales</taxon>
        <taxon>Bacillaceae</taxon>
        <taxon>Bacillus</taxon>
    </lineage>
</organism>
<gene>
    <name evidence="1" type="ORF">WAZ07_05205</name>
</gene>
<dbReference type="RefSeq" id="WP_090915497.1">
    <property type="nucleotide sequence ID" value="NZ_JBAWSX010000002.1"/>
</dbReference>
<proteinExistence type="predicted"/>
<name>A0ABU8FDG9_9BACI</name>
<dbReference type="EMBL" id="JBAWSX010000002">
    <property type="protein sequence ID" value="MEI4800731.1"/>
    <property type="molecule type" value="Genomic_DNA"/>
</dbReference>
<reference evidence="1 2" key="1">
    <citation type="submission" date="2024-01" db="EMBL/GenBank/DDBJ databases">
        <title>Seven novel Bacillus-like species.</title>
        <authorList>
            <person name="Liu G."/>
        </authorList>
    </citation>
    <scope>NUCLEOTIDE SEQUENCE [LARGE SCALE GENOMIC DNA]</scope>
    <source>
        <strain evidence="1 2">FJAT-51639</strain>
    </source>
</reference>
<evidence type="ECO:0000313" key="1">
    <source>
        <dbReference type="EMBL" id="MEI4800731.1"/>
    </source>
</evidence>
<protein>
    <submittedName>
        <fullName evidence="1">Uncharacterized protein</fullName>
    </submittedName>
</protein>